<evidence type="ECO:0000313" key="4">
    <source>
        <dbReference type="Proteomes" id="UP000272051"/>
    </source>
</evidence>
<dbReference type="Proteomes" id="UP000272051">
    <property type="component" value="Unassembled WGS sequence"/>
</dbReference>
<gene>
    <name evidence="2" type="ORF">DRJ31_07295</name>
    <name evidence="3" type="ORF">DRJ33_04125</name>
</gene>
<keyword evidence="1" id="KW-0472">Membrane</keyword>
<reference evidence="4 5" key="1">
    <citation type="submission" date="2018-06" db="EMBL/GenBank/DDBJ databases">
        <title>Extensive metabolic versatility and redundancy in microbially diverse, dynamic hydrothermal sediments.</title>
        <authorList>
            <person name="Dombrowski N."/>
            <person name="Teske A."/>
            <person name="Baker B.J."/>
        </authorList>
    </citation>
    <scope>NUCLEOTIDE SEQUENCE [LARGE SCALE GENOMIC DNA]</scope>
    <source>
        <strain evidence="3">B34_G17</strain>
        <strain evidence="2">B66_G16</strain>
    </source>
</reference>
<organism evidence="2 5">
    <name type="scientific">Thermoproteota archaeon</name>
    <dbReference type="NCBI Taxonomy" id="2056631"/>
    <lineage>
        <taxon>Archaea</taxon>
        <taxon>Thermoproteota</taxon>
    </lineage>
</organism>
<dbReference type="EMBL" id="QMQX01000058">
    <property type="protein sequence ID" value="RLE52317.1"/>
    <property type="molecule type" value="Genomic_DNA"/>
</dbReference>
<evidence type="ECO:0000313" key="5">
    <source>
        <dbReference type="Proteomes" id="UP000278475"/>
    </source>
</evidence>
<sequence length="251" mass="27994">MLVRFEKRRGKAARFIERKARRLKRAFSDAFWEYTFPEGFPPPSYTTRSYSKALIAACVALTCWLATELLYHGYIEIILALTLVLGALVLSLLCGVTRHELNAAAAILSQVPNVSSWAMLGNTAVAATSNGMVLIVKLRSLWGRAKLVVLHPQYAISVVKGKLLAKAYVVKDRTAKQVFRRGEPSWSIVKSSKLEDVDVSEIATCYGKLSWASPYEKGRVVKGFGRVVEVYLSDEPHPREWGEVIKAAFML</sequence>
<proteinExistence type="predicted"/>
<dbReference type="AlphaFoldDB" id="A0A497EMR9"/>
<feature type="transmembrane region" description="Helical" evidence="1">
    <location>
        <begin position="53"/>
        <end position="71"/>
    </location>
</feature>
<dbReference type="EMBL" id="QMQV01000075">
    <property type="protein sequence ID" value="RLE48449.1"/>
    <property type="molecule type" value="Genomic_DNA"/>
</dbReference>
<evidence type="ECO:0000256" key="1">
    <source>
        <dbReference type="SAM" id="Phobius"/>
    </source>
</evidence>
<keyword evidence="1" id="KW-0812">Transmembrane</keyword>
<dbReference type="Proteomes" id="UP000278475">
    <property type="component" value="Unassembled WGS sequence"/>
</dbReference>
<evidence type="ECO:0000313" key="2">
    <source>
        <dbReference type="EMBL" id="RLE48449.1"/>
    </source>
</evidence>
<protein>
    <submittedName>
        <fullName evidence="2">Uncharacterized protein</fullName>
    </submittedName>
</protein>
<feature type="transmembrane region" description="Helical" evidence="1">
    <location>
        <begin position="77"/>
        <end position="96"/>
    </location>
</feature>
<comment type="caution">
    <text evidence="2">The sequence shown here is derived from an EMBL/GenBank/DDBJ whole genome shotgun (WGS) entry which is preliminary data.</text>
</comment>
<accession>A0A497EMR9</accession>
<keyword evidence="1" id="KW-1133">Transmembrane helix</keyword>
<name>A0A497EMR9_9CREN</name>
<evidence type="ECO:0000313" key="3">
    <source>
        <dbReference type="EMBL" id="RLE52317.1"/>
    </source>
</evidence>